<gene>
    <name evidence="1" type="ORF">SPELUC_LOCUS5642</name>
</gene>
<protein>
    <submittedName>
        <fullName evidence="1">15808_t:CDS:1</fullName>
    </submittedName>
</protein>
<comment type="caution">
    <text evidence="1">The sequence shown here is derived from an EMBL/GenBank/DDBJ whole genome shotgun (WGS) entry which is preliminary data.</text>
</comment>
<sequence>MTFFSEGIWYCHQEPLRRNLKFKRSAEDEEIPLLGNTLLRTEEDAEIPLLGNTLLGTEEDEEMSLLRTVVSGIPKRINEVCLITTACSLELQRLRNTRVSERSESGVTSFYQKCISFIKLIFPPHFKKSDSYNKQQQNNIDREHDIDLILAILDGLRPDFIDDTPEELVQLIENTLKNDENEPFLSEITFSYIEKIYSRTIYQSRLLSYPISSALALRNLHSNVTGYISRETGLDILKSSLMVM</sequence>
<organism evidence="1 2">
    <name type="scientific">Cetraspora pellucida</name>
    <dbReference type="NCBI Taxonomy" id="1433469"/>
    <lineage>
        <taxon>Eukaryota</taxon>
        <taxon>Fungi</taxon>
        <taxon>Fungi incertae sedis</taxon>
        <taxon>Mucoromycota</taxon>
        <taxon>Glomeromycotina</taxon>
        <taxon>Glomeromycetes</taxon>
        <taxon>Diversisporales</taxon>
        <taxon>Gigasporaceae</taxon>
        <taxon>Cetraspora</taxon>
    </lineage>
</organism>
<reference evidence="1" key="1">
    <citation type="submission" date="2021-06" db="EMBL/GenBank/DDBJ databases">
        <authorList>
            <person name="Kallberg Y."/>
            <person name="Tangrot J."/>
            <person name="Rosling A."/>
        </authorList>
    </citation>
    <scope>NUCLEOTIDE SEQUENCE</scope>
    <source>
        <strain evidence="1">28 12/20/2015</strain>
    </source>
</reference>
<evidence type="ECO:0000313" key="1">
    <source>
        <dbReference type="EMBL" id="CAG8561938.1"/>
    </source>
</evidence>
<evidence type="ECO:0000313" key="2">
    <source>
        <dbReference type="Proteomes" id="UP000789366"/>
    </source>
</evidence>
<name>A0ACA9M0J5_9GLOM</name>
<dbReference type="Proteomes" id="UP000789366">
    <property type="component" value="Unassembled WGS sequence"/>
</dbReference>
<proteinExistence type="predicted"/>
<keyword evidence="2" id="KW-1185">Reference proteome</keyword>
<dbReference type="EMBL" id="CAJVPW010005889">
    <property type="protein sequence ID" value="CAG8561938.1"/>
    <property type="molecule type" value="Genomic_DNA"/>
</dbReference>
<accession>A0ACA9M0J5</accession>